<keyword evidence="5" id="KW-0067">ATP-binding</keyword>
<reference evidence="10 11" key="1">
    <citation type="submission" date="2021-04" db="EMBL/GenBank/DDBJ databases">
        <title>The complete genome sequence of Neokomagataea sp. TBRC 2177.</title>
        <authorList>
            <person name="Charoenyingcharoen P."/>
            <person name="Yukphan P."/>
        </authorList>
    </citation>
    <scope>NUCLEOTIDE SEQUENCE [LARGE SCALE GENOMIC DNA]</scope>
    <source>
        <strain evidence="10 11">TBRC 2177</strain>
    </source>
</reference>
<dbReference type="Pfam" id="PF00271">
    <property type="entry name" value="Helicase_C"/>
    <property type="match status" value="1"/>
</dbReference>
<dbReference type="GO" id="GO:0003678">
    <property type="term" value="F:DNA helicase activity"/>
    <property type="evidence" value="ECO:0007669"/>
    <property type="project" value="UniProtKB-EC"/>
</dbReference>
<feature type="domain" description="Helicase ATP-binding" evidence="8">
    <location>
        <begin position="289"/>
        <end position="447"/>
    </location>
</feature>
<dbReference type="Pfam" id="PF00270">
    <property type="entry name" value="DEAD"/>
    <property type="match status" value="1"/>
</dbReference>
<evidence type="ECO:0000313" key="10">
    <source>
        <dbReference type="EMBL" id="MBR0559559.1"/>
    </source>
</evidence>
<dbReference type="PROSITE" id="PS51192">
    <property type="entry name" value="HELICASE_ATP_BIND_1"/>
    <property type="match status" value="1"/>
</dbReference>
<evidence type="ECO:0000259" key="8">
    <source>
        <dbReference type="PROSITE" id="PS51192"/>
    </source>
</evidence>
<dbReference type="GO" id="GO:0016787">
    <property type="term" value="F:hydrolase activity"/>
    <property type="evidence" value="ECO:0007669"/>
    <property type="project" value="UniProtKB-KW"/>
</dbReference>
<dbReference type="Gene3D" id="3.40.50.300">
    <property type="entry name" value="P-loop containing nucleotide triphosphate hydrolases"/>
    <property type="match status" value="2"/>
</dbReference>
<evidence type="ECO:0000256" key="2">
    <source>
        <dbReference type="ARBA" id="ARBA00022763"/>
    </source>
</evidence>
<feature type="domain" description="Helicase C-terminal" evidence="9">
    <location>
        <begin position="466"/>
        <end position="626"/>
    </location>
</feature>
<gene>
    <name evidence="10" type="primary">recG</name>
    <name evidence="10" type="ORF">KB213_05745</name>
</gene>
<evidence type="ECO:0000256" key="7">
    <source>
        <dbReference type="ARBA" id="ARBA00023204"/>
    </source>
</evidence>
<keyword evidence="2" id="KW-0227">DNA damage</keyword>
<dbReference type="NCBIfam" id="NF008164">
    <property type="entry name" value="PRK10917.1-2"/>
    <property type="match status" value="1"/>
</dbReference>
<dbReference type="InterPro" id="IPR001650">
    <property type="entry name" value="Helicase_C-like"/>
</dbReference>
<dbReference type="PROSITE" id="PS51194">
    <property type="entry name" value="HELICASE_CTER"/>
    <property type="match status" value="1"/>
</dbReference>
<evidence type="ECO:0000256" key="5">
    <source>
        <dbReference type="ARBA" id="ARBA00022840"/>
    </source>
</evidence>
<keyword evidence="7" id="KW-0234">DNA repair</keyword>
<dbReference type="SUPFAM" id="SSF52540">
    <property type="entry name" value="P-loop containing nucleoside triphosphate hydrolases"/>
    <property type="match status" value="2"/>
</dbReference>
<dbReference type="InterPro" id="IPR045562">
    <property type="entry name" value="RecG_dom3_C"/>
</dbReference>
<dbReference type="PANTHER" id="PTHR47964:SF1">
    <property type="entry name" value="ATP-DEPENDENT DNA HELICASE HOMOLOG RECG, CHLOROPLASTIC"/>
    <property type="match status" value="1"/>
</dbReference>
<evidence type="ECO:0000256" key="1">
    <source>
        <dbReference type="ARBA" id="ARBA00022741"/>
    </source>
</evidence>
<dbReference type="InterPro" id="IPR011545">
    <property type="entry name" value="DEAD/DEAH_box_helicase_dom"/>
</dbReference>
<dbReference type="PANTHER" id="PTHR47964">
    <property type="entry name" value="ATP-DEPENDENT DNA HELICASE HOMOLOG RECG, CHLOROPLASTIC"/>
    <property type="match status" value="1"/>
</dbReference>
<dbReference type="CDD" id="cd17992">
    <property type="entry name" value="DEXHc_RecG"/>
    <property type="match status" value="1"/>
</dbReference>
<evidence type="ECO:0000256" key="4">
    <source>
        <dbReference type="ARBA" id="ARBA00022806"/>
    </source>
</evidence>
<keyword evidence="4 10" id="KW-0347">Helicase</keyword>
<dbReference type="InterPro" id="IPR012340">
    <property type="entry name" value="NA-bd_OB-fold"/>
</dbReference>
<dbReference type="EC" id="3.6.4.12" evidence="10"/>
<keyword evidence="11" id="KW-1185">Reference proteome</keyword>
<dbReference type="Pfam" id="PF19833">
    <property type="entry name" value="RecG_dom3_C"/>
    <property type="match status" value="1"/>
</dbReference>
<dbReference type="SMART" id="SM00487">
    <property type="entry name" value="DEXDc"/>
    <property type="match status" value="1"/>
</dbReference>
<dbReference type="SUPFAM" id="SSF50249">
    <property type="entry name" value="Nucleic acid-binding proteins"/>
    <property type="match status" value="1"/>
</dbReference>
<dbReference type="CDD" id="cd04488">
    <property type="entry name" value="RecG_wedge_OBF"/>
    <property type="match status" value="1"/>
</dbReference>
<accession>A0ABS5E6M8</accession>
<evidence type="ECO:0000256" key="6">
    <source>
        <dbReference type="ARBA" id="ARBA00023125"/>
    </source>
</evidence>
<proteinExistence type="predicted"/>
<evidence type="ECO:0000256" key="3">
    <source>
        <dbReference type="ARBA" id="ARBA00022801"/>
    </source>
</evidence>
<evidence type="ECO:0000313" key="11">
    <source>
        <dbReference type="Proteomes" id="UP000677812"/>
    </source>
</evidence>
<comment type="caution">
    <text evidence="10">The sequence shown here is derived from an EMBL/GenBank/DDBJ whole genome shotgun (WGS) entry which is preliminary data.</text>
</comment>
<dbReference type="InterPro" id="IPR047112">
    <property type="entry name" value="RecG/Mfd"/>
</dbReference>
<keyword evidence="3 10" id="KW-0378">Hydrolase</keyword>
<dbReference type="InterPro" id="IPR027417">
    <property type="entry name" value="P-loop_NTPase"/>
</dbReference>
<protein>
    <submittedName>
        <fullName evidence="10">ATP-dependent DNA helicase RecG</fullName>
        <ecNumber evidence="10">3.6.4.12</ecNumber>
    </submittedName>
</protein>
<dbReference type="SMART" id="SM00490">
    <property type="entry name" value="HELICc"/>
    <property type="match status" value="1"/>
</dbReference>
<evidence type="ECO:0000259" key="9">
    <source>
        <dbReference type="PROSITE" id="PS51194"/>
    </source>
</evidence>
<dbReference type="InterPro" id="IPR014001">
    <property type="entry name" value="Helicase_ATP-bd"/>
</dbReference>
<keyword evidence="6" id="KW-0238">DNA-binding</keyword>
<keyword evidence="1" id="KW-0547">Nucleotide-binding</keyword>
<organism evidence="10 11">
    <name type="scientific">Neokomagataea anthophila</name>
    <dbReference type="NCBI Taxonomy" id="2826925"/>
    <lineage>
        <taxon>Bacteria</taxon>
        <taxon>Pseudomonadati</taxon>
        <taxon>Pseudomonadota</taxon>
        <taxon>Alphaproteobacteria</taxon>
        <taxon>Acetobacterales</taxon>
        <taxon>Acetobacteraceae</taxon>
        <taxon>Neokomagataea</taxon>
    </lineage>
</organism>
<sequence length="700" mass="76637">MPVTRDAIPALDAPLDSLPGIGPRHSKLLEKIATGPRVLDLLFTVPERIIDRGTPITLAEAATRELGSVITTKIRVTSRRDPARPGQPTVLHTTDDTGTLDLVFFQKRSIPKCTPGTELLTSGRVSVFNNQLTLTPPDHLVTPEEHWRIPTLEPVWPLTAGLFQGTVAKAMRAALALLSDIPEWHDPTLVARRRWPSFTEALHTLQAPNKAPDADPILWHATLERARTRLAADEILADQLCIALARHQAKARPGQSRPGTGILQKQLQEKFGHQPTEAQRNAIADITQDMANPTPMMRLLQGDVGAGKTFVAMHAMLQAVESGAQAALMAPTEILARQHYETISHLCPAPCIYLSGNVQGSARKQVLSAIASGEAKLIIGTHALFQENVLFANLGLAVIDEQHRFGVEQRMALSNKGHATDILVMTATPIPRTLQLMEWGEMSVSKLDSKPKGRQPIRSTLHRMSALGDIINAVKRALAANAQIFWVCPLIENSETASAAAAEERWAMLCDIFGQDVIGLAHGRQDITIRQAALDAFRTGQTRLLVATTVIEVGVDIPNASIMVIEHAERFGLAQLHQLRGRVGRGAKQSFCLLLHDDELSSSAQQRLSLMRDTTDGFVIADEDYRLRGGGDLAGHRQSGLPGLRLAHGRRIAPLAHAMRQDSEREVTRNPNLEKGRGPALQTLLRFFKRDKPERLLISG</sequence>
<dbReference type="EMBL" id="JAGRQH010000003">
    <property type="protein sequence ID" value="MBR0559559.1"/>
    <property type="molecule type" value="Genomic_DNA"/>
</dbReference>
<dbReference type="Proteomes" id="UP000677812">
    <property type="component" value="Unassembled WGS sequence"/>
</dbReference>
<name>A0ABS5E6M8_9PROT</name>